<accession>A0A8S0YQK5</accession>
<dbReference type="AlphaFoldDB" id="A0A8S0YQK5"/>
<feature type="transmembrane region" description="Helical" evidence="1">
    <location>
        <begin position="338"/>
        <end position="357"/>
    </location>
</feature>
<keyword evidence="1" id="KW-1133">Transmembrane helix</keyword>
<keyword evidence="1" id="KW-0472">Membrane</keyword>
<reference evidence="2 3" key="1">
    <citation type="submission" date="2020-04" db="EMBL/GenBank/DDBJ databases">
        <authorList>
            <person name="Wallbank WR R."/>
            <person name="Pardo Diaz C."/>
            <person name="Kozak K."/>
            <person name="Martin S."/>
            <person name="Jiggins C."/>
            <person name="Moest M."/>
            <person name="Warren A I."/>
            <person name="Byers J.R.P. K."/>
            <person name="Montejo-Kovacevich G."/>
            <person name="Yen C E."/>
        </authorList>
    </citation>
    <scope>NUCLEOTIDE SEQUENCE [LARGE SCALE GENOMIC DNA]</scope>
</reference>
<keyword evidence="1" id="KW-0812">Transmembrane</keyword>
<dbReference type="EMBL" id="CADEBD010000051">
    <property type="protein sequence ID" value="CAB3222012.1"/>
    <property type="molecule type" value="Genomic_DNA"/>
</dbReference>
<dbReference type="OrthoDB" id="58529at2759"/>
<comment type="caution">
    <text evidence="2">The sequence shown here is derived from an EMBL/GenBank/DDBJ whole genome shotgun (WGS) entry which is preliminary data.</text>
</comment>
<name>A0A8S0YQK5_ARCPL</name>
<proteinExistence type="predicted"/>
<evidence type="ECO:0000313" key="2">
    <source>
        <dbReference type="EMBL" id="CAB3222012.1"/>
    </source>
</evidence>
<evidence type="ECO:0000313" key="3">
    <source>
        <dbReference type="Proteomes" id="UP000494256"/>
    </source>
</evidence>
<sequence>MISRHRFLRGDYCLKSDLRERPEQPHKLFEAKISKVLLDTLFDYLTTDADMSDPSLTDGDEKLLRSYVTENADSVSFAGRIVNKIANLSQKLAIFENETSEHKPNVLSDDELRLISMTKKEMKHLRKRSVSITLPSSKLPRGLIQRRPTGFVHADDIPFLVGEIEQEQETEDDENIPHSFSLDSISTSRSESILSNISQKTCDEPVRKVTIAQNKNTSSKQGDNEQGLPKISVLTRLYDDVRINKEDMVLPTLKSYKPFAATNSNNYLLTETSFFLTDDETRDKYYSHNIQSEDYSLDYVLHLQCGKKFTRKISSDYVRTIDHIEHQPQNSLRSVENFIVISVIYVLILTLITRFLLELEVCRRLQKKYTCIDLEKKYCSKFKHKFEFCVLKQFHK</sequence>
<dbReference type="Proteomes" id="UP000494256">
    <property type="component" value="Unassembled WGS sequence"/>
</dbReference>
<organism evidence="2 3">
    <name type="scientific">Arctia plantaginis</name>
    <name type="common">Wood tiger moth</name>
    <name type="synonym">Phalaena plantaginis</name>
    <dbReference type="NCBI Taxonomy" id="874455"/>
    <lineage>
        <taxon>Eukaryota</taxon>
        <taxon>Metazoa</taxon>
        <taxon>Ecdysozoa</taxon>
        <taxon>Arthropoda</taxon>
        <taxon>Hexapoda</taxon>
        <taxon>Insecta</taxon>
        <taxon>Pterygota</taxon>
        <taxon>Neoptera</taxon>
        <taxon>Endopterygota</taxon>
        <taxon>Lepidoptera</taxon>
        <taxon>Glossata</taxon>
        <taxon>Ditrysia</taxon>
        <taxon>Noctuoidea</taxon>
        <taxon>Erebidae</taxon>
        <taxon>Arctiinae</taxon>
        <taxon>Arctia</taxon>
    </lineage>
</organism>
<gene>
    <name evidence="2" type="ORF">APLA_LOCUS1127</name>
</gene>
<protein>
    <submittedName>
        <fullName evidence="2">Uncharacterized protein</fullName>
    </submittedName>
</protein>
<evidence type="ECO:0000256" key="1">
    <source>
        <dbReference type="SAM" id="Phobius"/>
    </source>
</evidence>